<organism evidence="1 2">
    <name type="scientific">Microcystis aeruginosa NIES-2549</name>
    <dbReference type="NCBI Taxonomy" id="1641812"/>
    <lineage>
        <taxon>Bacteria</taxon>
        <taxon>Bacillati</taxon>
        <taxon>Cyanobacteriota</taxon>
        <taxon>Cyanophyceae</taxon>
        <taxon>Oscillatoriophycideae</taxon>
        <taxon>Chroococcales</taxon>
        <taxon>Microcystaceae</taxon>
        <taxon>Microcystis</taxon>
    </lineage>
</organism>
<dbReference type="AlphaFoldDB" id="A0A0F6U1R2"/>
<proteinExistence type="predicted"/>
<reference evidence="1 2" key="1">
    <citation type="journal article" date="2015" name="Genome Announc.">
        <title>Complete Genome Sequence of Microcystis aeruginosa NIES-2549, a Bloom-Forming Cyanobacterium from Lake Kasumigaura, Japan.</title>
        <authorList>
            <person name="Yamaguchi H."/>
            <person name="Suzuki S."/>
            <person name="Tanabe Y."/>
            <person name="Osana Y."/>
            <person name="Shimura Y."/>
            <person name="Ishida K."/>
            <person name="Kawachi M."/>
        </authorList>
    </citation>
    <scope>NUCLEOTIDE SEQUENCE [LARGE SCALE GENOMIC DNA]</scope>
    <source>
        <strain evidence="1 2">NIES-2549</strain>
    </source>
</reference>
<protein>
    <submittedName>
        <fullName evidence="1">Uncharacterized protein</fullName>
    </submittedName>
</protein>
<evidence type="ECO:0000313" key="2">
    <source>
        <dbReference type="Proteomes" id="UP000034103"/>
    </source>
</evidence>
<accession>A0A0F6U1R2</accession>
<sequence>MKFWAFTLAFSLTLIPNLILTRLVILDRVSNAHPKNYASVSEIERSNLLTN</sequence>
<dbReference type="Proteomes" id="UP000034103">
    <property type="component" value="Chromosome"/>
</dbReference>
<name>A0A0F6U1R2_MICAE</name>
<dbReference type="HOGENOM" id="CLU_3100783_0_0_3"/>
<dbReference type="EMBL" id="CP011304">
    <property type="protein sequence ID" value="AKE63206.1"/>
    <property type="molecule type" value="Genomic_DNA"/>
</dbReference>
<gene>
    <name evidence="1" type="ORF">MYAER_0846</name>
</gene>
<evidence type="ECO:0000313" key="1">
    <source>
        <dbReference type="EMBL" id="AKE63206.1"/>
    </source>
</evidence>